<feature type="binding site" evidence="9">
    <location>
        <begin position="58"/>
        <end position="62"/>
    </location>
    <ligand>
        <name>GTP</name>
        <dbReference type="ChEBI" id="CHEBI:37565"/>
        <label>1</label>
    </ligand>
</feature>
<dbReference type="Gene3D" id="3.30.300.20">
    <property type="match status" value="1"/>
</dbReference>
<evidence type="ECO:0000256" key="3">
    <source>
        <dbReference type="ARBA" id="ARBA00022517"/>
    </source>
</evidence>
<dbReference type="InterPro" id="IPR027417">
    <property type="entry name" value="P-loop_NTPase"/>
</dbReference>
<keyword evidence="4 11" id="KW-0677">Repeat</keyword>
<keyword evidence="3 9" id="KW-0690">Ribosome biogenesis</keyword>
<feature type="binding site" evidence="9">
    <location>
        <begin position="121"/>
        <end position="124"/>
    </location>
    <ligand>
        <name>GTP</name>
        <dbReference type="ChEBI" id="CHEBI:37565"/>
        <label>1</label>
    </ligand>
</feature>
<evidence type="ECO:0000256" key="6">
    <source>
        <dbReference type="ARBA" id="ARBA00023134"/>
    </source>
</evidence>
<evidence type="ECO:0000313" key="14">
    <source>
        <dbReference type="Proteomes" id="UP000199208"/>
    </source>
</evidence>
<feature type="domain" description="EngA-type G" evidence="12">
    <location>
        <begin position="178"/>
        <end position="353"/>
    </location>
</feature>
<evidence type="ECO:0000256" key="10">
    <source>
        <dbReference type="PROSITE-ProRule" id="PRU01049"/>
    </source>
</evidence>
<protein>
    <recommendedName>
        <fullName evidence="2 9">GTPase Der</fullName>
    </recommendedName>
    <alternativeName>
        <fullName evidence="7 9">GTP-binding protein EngA</fullName>
    </alternativeName>
</protein>
<dbReference type="Pfam" id="PF14714">
    <property type="entry name" value="KH_dom-like"/>
    <property type="match status" value="1"/>
</dbReference>
<dbReference type="InterPro" id="IPR032859">
    <property type="entry name" value="KH_dom-like"/>
</dbReference>
<dbReference type="STRING" id="1120920.SAMN03080599_00515"/>
<name>A0A1G5RSF8_9FIRM</name>
<keyword evidence="6 9" id="KW-0342">GTP-binding</keyword>
<reference evidence="13 14" key="1">
    <citation type="submission" date="2016-10" db="EMBL/GenBank/DDBJ databases">
        <authorList>
            <person name="de Groot N.N."/>
        </authorList>
    </citation>
    <scope>NUCLEOTIDE SEQUENCE [LARGE SCALE GENOMIC DNA]</scope>
    <source>
        <strain evidence="13 14">DSM 2784</strain>
    </source>
</reference>
<accession>A0A1G5RSF8</accession>
<evidence type="ECO:0000256" key="9">
    <source>
        <dbReference type="HAMAP-Rule" id="MF_00195"/>
    </source>
</evidence>
<dbReference type="HAMAP" id="MF_00195">
    <property type="entry name" value="GTPase_Der"/>
    <property type="match status" value="1"/>
</dbReference>
<dbReference type="InterPro" id="IPR031166">
    <property type="entry name" value="G_ENGA"/>
</dbReference>
<dbReference type="AlphaFoldDB" id="A0A1G5RSF8"/>
<feature type="binding site" evidence="9">
    <location>
        <begin position="184"/>
        <end position="191"/>
    </location>
    <ligand>
        <name>GTP</name>
        <dbReference type="ChEBI" id="CHEBI:37565"/>
        <label>2</label>
    </ligand>
</feature>
<comment type="subunit">
    <text evidence="9">Associates with the 50S ribosomal subunit.</text>
</comment>
<feature type="binding site" evidence="9">
    <location>
        <begin position="296"/>
        <end position="299"/>
    </location>
    <ligand>
        <name>GTP</name>
        <dbReference type="ChEBI" id="CHEBI:37565"/>
        <label>2</label>
    </ligand>
</feature>
<dbReference type="PRINTS" id="PR00326">
    <property type="entry name" value="GTP1OBG"/>
</dbReference>
<dbReference type="FunFam" id="3.40.50.300:FF:000057">
    <property type="entry name" value="GTPase Der"/>
    <property type="match status" value="1"/>
</dbReference>
<dbReference type="EMBL" id="FMWL01000002">
    <property type="protein sequence ID" value="SCZ77004.1"/>
    <property type="molecule type" value="Genomic_DNA"/>
</dbReference>
<evidence type="ECO:0000256" key="5">
    <source>
        <dbReference type="ARBA" id="ARBA00022741"/>
    </source>
</evidence>
<dbReference type="PROSITE" id="PS51712">
    <property type="entry name" value="G_ENGA"/>
    <property type="match status" value="2"/>
</dbReference>
<keyword evidence="14" id="KW-1185">Reference proteome</keyword>
<dbReference type="GO" id="GO:0042254">
    <property type="term" value="P:ribosome biogenesis"/>
    <property type="evidence" value="ECO:0007669"/>
    <property type="project" value="UniProtKB-KW"/>
</dbReference>
<dbReference type="Pfam" id="PF01926">
    <property type="entry name" value="MMR_HSR1"/>
    <property type="match status" value="2"/>
</dbReference>
<gene>
    <name evidence="9" type="primary">der</name>
    <name evidence="13" type="ORF">SAMN03080599_00515</name>
</gene>
<comment type="similarity">
    <text evidence="1 9 10 11">Belongs to the TRAFAC class TrmE-Era-EngA-EngB-Septin-like GTPase superfamily. EngA (Der) GTPase family.</text>
</comment>
<evidence type="ECO:0000256" key="4">
    <source>
        <dbReference type="ARBA" id="ARBA00022737"/>
    </source>
</evidence>
<dbReference type="CDD" id="cd01895">
    <property type="entry name" value="EngA2"/>
    <property type="match status" value="1"/>
</dbReference>
<dbReference type="PANTHER" id="PTHR43834:SF6">
    <property type="entry name" value="GTPASE DER"/>
    <property type="match status" value="1"/>
</dbReference>
<keyword evidence="5 9" id="KW-0547">Nucleotide-binding</keyword>
<dbReference type="NCBIfam" id="TIGR03594">
    <property type="entry name" value="GTPase_EngA"/>
    <property type="match status" value="1"/>
</dbReference>
<sequence length="442" mass="49811">MMRKPVVAVVGRPNVGKSTFFNKVAGKRISIVEDTPGVTRDRIYVDAEWLNYKFTMIDTGGIEPDSKDVILSQMREQAQIAIDTADVILFMIDGKSAYTTGDEEIALMLQRAGKPVILTVNKVDNALPNEFYYDYYNLGLGEPFLISAINVLGIGDLLDEIVQYFPKPSATEEEDETIHVAVIGKPNAGKSSLINSILGEQRVIVSEIAGTTRDAIDTPFQYNKDDYVFIDTAGIRRKSRVNESIEKYSILRALTAIERSDVCLLVLDASEGVTEQDKKIAGYAHEAGKGVIIVVNKWDLIEKDNYTFNQFEKLVRNELAYLQYAPILFVSAVTKQRLFKLLDTIKHVSTECAKRISTGLLNDVLNEAVMLTQPPSDKGKRLKIYYMTQASVKPPTFILFVNDQELAHFSYVRYIENFLRKNFDFVGTPIRFIVREKKEVKA</sequence>
<organism evidence="13 14">
    <name type="scientific">Acidaminobacter hydrogenoformans DSM 2784</name>
    <dbReference type="NCBI Taxonomy" id="1120920"/>
    <lineage>
        <taxon>Bacteria</taxon>
        <taxon>Bacillati</taxon>
        <taxon>Bacillota</taxon>
        <taxon>Clostridia</taxon>
        <taxon>Peptostreptococcales</taxon>
        <taxon>Acidaminobacteraceae</taxon>
        <taxon>Acidaminobacter</taxon>
    </lineage>
</organism>
<evidence type="ECO:0000256" key="8">
    <source>
        <dbReference type="ARBA" id="ARBA00053470"/>
    </source>
</evidence>
<evidence type="ECO:0000259" key="12">
    <source>
        <dbReference type="PROSITE" id="PS51712"/>
    </source>
</evidence>
<dbReference type="Proteomes" id="UP000199208">
    <property type="component" value="Unassembled WGS sequence"/>
</dbReference>
<dbReference type="SUPFAM" id="SSF52540">
    <property type="entry name" value="P-loop containing nucleoside triphosphate hydrolases"/>
    <property type="match status" value="2"/>
</dbReference>
<comment type="function">
    <text evidence="8 9 11">GTPase that plays an essential role in the late steps of ribosome biogenesis.</text>
</comment>
<dbReference type="InterPro" id="IPR006073">
    <property type="entry name" value="GTP-bd"/>
</dbReference>
<dbReference type="InterPro" id="IPR016484">
    <property type="entry name" value="GTPase_Der"/>
</dbReference>
<dbReference type="FunFam" id="3.40.50.300:FF:000040">
    <property type="entry name" value="GTPase Der"/>
    <property type="match status" value="1"/>
</dbReference>
<evidence type="ECO:0000256" key="7">
    <source>
        <dbReference type="ARBA" id="ARBA00032345"/>
    </source>
</evidence>
<dbReference type="PIRSF" id="PIRSF006485">
    <property type="entry name" value="GTP-binding_EngA"/>
    <property type="match status" value="1"/>
</dbReference>
<dbReference type="Gene3D" id="3.40.50.300">
    <property type="entry name" value="P-loop containing nucleotide triphosphate hydrolases"/>
    <property type="match status" value="2"/>
</dbReference>
<dbReference type="GO" id="GO:0043022">
    <property type="term" value="F:ribosome binding"/>
    <property type="evidence" value="ECO:0007669"/>
    <property type="project" value="TreeGrafter"/>
</dbReference>
<evidence type="ECO:0000256" key="2">
    <source>
        <dbReference type="ARBA" id="ARBA00020953"/>
    </source>
</evidence>
<dbReference type="CDD" id="cd01894">
    <property type="entry name" value="EngA1"/>
    <property type="match status" value="1"/>
</dbReference>
<proteinExistence type="inferred from homology"/>
<feature type="binding site" evidence="9">
    <location>
        <begin position="231"/>
        <end position="235"/>
    </location>
    <ligand>
        <name>GTP</name>
        <dbReference type="ChEBI" id="CHEBI:37565"/>
        <label>2</label>
    </ligand>
</feature>
<evidence type="ECO:0000313" key="13">
    <source>
        <dbReference type="EMBL" id="SCZ77004.1"/>
    </source>
</evidence>
<feature type="binding site" evidence="9">
    <location>
        <begin position="11"/>
        <end position="18"/>
    </location>
    <ligand>
        <name>GTP</name>
        <dbReference type="ChEBI" id="CHEBI:37565"/>
        <label>1</label>
    </ligand>
</feature>
<dbReference type="InterPro" id="IPR015946">
    <property type="entry name" value="KH_dom-like_a/b"/>
</dbReference>
<evidence type="ECO:0000256" key="1">
    <source>
        <dbReference type="ARBA" id="ARBA00008279"/>
    </source>
</evidence>
<dbReference type="PANTHER" id="PTHR43834">
    <property type="entry name" value="GTPASE DER"/>
    <property type="match status" value="1"/>
</dbReference>
<dbReference type="GO" id="GO:0005525">
    <property type="term" value="F:GTP binding"/>
    <property type="evidence" value="ECO:0007669"/>
    <property type="project" value="UniProtKB-UniRule"/>
</dbReference>
<evidence type="ECO:0000256" key="11">
    <source>
        <dbReference type="RuleBase" id="RU004481"/>
    </source>
</evidence>
<dbReference type="FunFam" id="3.30.300.20:FF:000004">
    <property type="entry name" value="GTPase Der"/>
    <property type="match status" value="1"/>
</dbReference>
<dbReference type="InterPro" id="IPR003593">
    <property type="entry name" value="AAA+_ATPase"/>
</dbReference>
<feature type="domain" description="EngA-type G" evidence="12">
    <location>
        <begin position="5"/>
        <end position="169"/>
    </location>
</feature>
<dbReference type="NCBIfam" id="TIGR00231">
    <property type="entry name" value="small_GTP"/>
    <property type="match status" value="2"/>
</dbReference>
<dbReference type="SMART" id="SM00382">
    <property type="entry name" value="AAA"/>
    <property type="match status" value="2"/>
</dbReference>
<dbReference type="InterPro" id="IPR005225">
    <property type="entry name" value="Small_GTP-bd"/>
</dbReference>